<gene>
    <name evidence="1" type="ORF">EXU32_02120</name>
</gene>
<keyword evidence="2" id="KW-1185">Reference proteome</keyword>
<name>A0A4P6MTW2_9MICO</name>
<sequence length="137" mass="15159">MALGSHLRPSPPTRDEFDIRARNARMLMATIGRRLDNVHTHPHNDLTPDDIEALRQRLAQARAGLDRAEQLVESSPSQAALLLDEVTEVADGIGDRALIRTPTPGPTSPGLLDNRDGRTPILDAILWLIDGGFFRRR</sequence>
<proteinExistence type="predicted"/>
<dbReference type="EMBL" id="CP036164">
    <property type="protein sequence ID" value="QBF45167.1"/>
    <property type="molecule type" value="Genomic_DNA"/>
</dbReference>
<dbReference type="RefSeq" id="WP_130628409.1">
    <property type="nucleotide sequence ID" value="NZ_CP036164.1"/>
</dbReference>
<protein>
    <submittedName>
        <fullName evidence="1">Uncharacterized protein</fullName>
    </submittedName>
</protein>
<reference evidence="1 2" key="1">
    <citation type="submission" date="2019-02" db="EMBL/GenBank/DDBJ databases">
        <title>Genomic data mining of an Antarctic deep-sea actinobacterium, Janibacterlimosus P3-3-X1.</title>
        <authorList>
            <person name="Liao L."/>
            <person name="Chen B."/>
        </authorList>
    </citation>
    <scope>NUCLEOTIDE SEQUENCE [LARGE SCALE GENOMIC DNA]</scope>
    <source>
        <strain evidence="1 2">P3-3-X1</strain>
    </source>
</reference>
<accession>A0A4P6MTW2</accession>
<dbReference type="AlphaFoldDB" id="A0A4P6MTW2"/>
<dbReference type="OrthoDB" id="4866542at2"/>
<organism evidence="1 2">
    <name type="scientific">Janibacter limosus</name>
    <dbReference type="NCBI Taxonomy" id="53458"/>
    <lineage>
        <taxon>Bacteria</taxon>
        <taxon>Bacillati</taxon>
        <taxon>Actinomycetota</taxon>
        <taxon>Actinomycetes</taxon>
        <taxon>Micrococcales</taxon>
        <taxon>Intrasporangiaceae</taxon>
        <taxon>Janibacter</taxon>
    </lineage>
</organism>
<dbReference type="Proteomes" id="UP000290408">
    <property type="component" value="Chromosome"/>
</dbReference>
<evidence type="ECO:0000313" key="1">
    <source>
        <dbReference type="EMBL" id="QBF45167.1"/>
    </source>
</evidence>
<evidence type="ECO:0000313" key="2">
    <source>
        <dbReference type="Proteomes" id="UP000290408"/>
    </source>
</evidence>
<dbReference type="KEGG" id="jli:EXU32_02120"/>